<dbReference type="EMBL" id="CAJVQB010017561">
    <property type="protein sequence ID" value="CAG8784726.1"/>
    <property type="molecule type" value="Genomic_DNA"/>
</dbReference>
<evidence type="ECO:0000256" key="1">
    <source>
        <dbReference type="SAM" id="MobiDB-lite"/>
    </source>
</evidence>
<feature type="non-terminal residue" evidence="2">
    <location>
        <position position="1"/>
    </location>
</feature>
<keyword evidence="3" id="KW-1185">Reference proteome</keyword>
<protein>
    <submittedName>
        <fullName evidence="2">24876_t:CDS:1</fullName>
    </submittedName>
</protein>
<organism evidence="2 3">
    <name type="scientific">Gigaspora margarita</name>
    <dbReference type="NCBI Taxonomy" id="4874"/>
    <lineage>
        <taxon>Eukaryota</taxon>
        <taxon>Fungi</taxon>
        <taxon>Fungi incertae sedis</taxon>
        <taxon>Mucoromycota</taxon>
        <taxon>Glomeromycotina</taxon>
        <taxon>Glomeromycetes</taxon>
        <taxon>Diversisporales</taxon>
        <taxon>Gigasporaceae</taxon>
        <taxon>Gigaspora</taxon>
    </lineage>
</organism>
<name>A0ABN7VM47_GIGMA</name>
<feature type="region of interest" description="Disordered" evidence="1">
    <location>
        <begin position="35"/>
        <end position="54"/>
    </location>
</feature>
<accession>A0ABN7VM47</accession>
<proteinExistence type="predicted"/>
<reference evidence="2 3" key="1">
    <citation type="submission" date="2021-06" db="EMBL/GenBank/DDBJ databases">
        <authorList>
            <person name="Kallberg Y."/>
            <person name="Tangrot J."/>
            <person name="Rosling A."/>
        </authorList>
    </citation>
    <scope>NUCLEOTIDE SEQUENCE [LARGE SCALE GENOMIC DNA]</scope>
    <source>
        <strain evidence="2 3">120-4 pot B 10/14</strain>
    </source>
</reference>
<gene>
    <name evidence="2" type="ORF">GMARGA_LOCUS20245</name>
</gene>
<evidence type="ECO:0000313" key="3">
    <source>
        <dbReference type="Proteomes" id="UP000789901"/>
    </source>
</evidence>
<evidence type="ECO:0000313" key="2">
    <source>
        <dbReference type="EMBL" id="CAG8784726.1"/>
    </source>
</evidence>
<sequence>YEDLVWSDQDIDKRASDYFAVLLMASKNKNIWKPSSRPSTYVGGSKRTQRRKKAELKKAAQYTRPIATYFAPALTEIAGGGISGIAGGGINNGMLKTDNNKMDKGIRVRLQASLQYLRLRYQGQTRIGASTTIAKNYDKFMKVFSLLDDERISIKALKQKQPYVRKQHGDGLENWDSNKDIPPEEKQHCMITHDKTTLSANDDEKTGWGLEGYVLEIGICDLFFLFAN</sequence>
<dbReference type="Proteomes" id="UP000789901">
    <property type="component" value="Unassembled WGS sequence"/>
</dbReference>
<comment type="caution">
    <text evidence="2">The sequence shown here is derived from an EMBL/GenBank/DDBJ whole genome shotgun (WGS) entry which is preliminary data.</text>
</comment>